<evidence type="ECO:0000256" key="1">
    <source>
        <dbReference type="ARBA" id="ARBA00010257"/>
    </source>
</evidence>
<dbReference type="InterPro" id="IPR027417">
    <property type="entry name" value="P-loop_NTPase"/>
</dbReference>
<dbReference type="AlphaFoldDB" id="U2PKW1"/>
<dbReference type="Proteomes" id="UP000016608">
    <property type="component" value="Unassembled WGS sequence"/>
</dbReference>
<organism evidence="12 13">
    <name type="scientific">Eubacterium ramulus ATCC 29099</name>
    <dbReference type="NCBI Taxonomy" id="1256908"/>
    <lineage>
        <taxon>Bacteria</taxon>
        <taxon>Bacillati</taxon>
        <taxon>Bacillota</taxon>
        <taxon>Clostridia</taxon>
        <taxon>Eubacteriales</taxon>
        <taxon>Eubacteriaceae</taxon>
        <taxon>Eubacterium</taxon>
    </lineage>
</organism>
<evidence type="ECO:0000313" key="13">
    <source>
        <dbReference type="Proteomes" id="UP000016608"/>
    </source>
</evidence>
<dbReference type="PANTHER" id="PTHR43384">
    <property type="entry name" value="SEPTUM SITE-DETERMINING PROTEIN MIND HOMOLOG, CHLOROPLASTIC-RELATED"/>
    <property type="match status" value="1"/>
</dbReference>
<keyword evidence="5 10" id="KW-0067">ATP-binding</keyword>
<dbReference type="PIRSF" id="PIRSF003092">
    <property type="entry name" value="MinD"/>
    <property type="match status" value="1"/>
</dbReference>
<dbReference type="GO" id="GO:0009898">
    <property type="term" value="C:cytoplasmic side of plasma membrane"/>
    <property type="evidence" value="ECO:0007669"/>
    <property type="project" value="TreeGrafter"/>
</dbReference>
<accession>U2PKW1</accession>
<gene>
    <name evidence="12" type="ORF">HMPREF0373_00419</name>
</gene>
<dbReference type="Gene3D" id="3.40.50.300">
    <property type="entry name" value="P-loop containing nucleotide triphosphate hydrolases"/>
    <property type="match status" value="1"/>
</dbReference>
<dbReference type="HOGENOM" id="CLU_037612_0_1_9"/>
<proteinExistence type="inferred from homology"/>
<name>U2PKW1_EUBRA</name>
<sequence>MTGGIFCMCEIIVVTSGKGGVGKTTTTANLGVGLSLLGKKVLMIDTDIGLRNLDVVMGLEHRIFYNLVDVVEGNCRIRQAIIRDRQFTGLYLIPASQTRDKSAVKPAQMLKLLQELREDYDYILLDCPAGIEQGFQTAVAGADRALVVTTPEISAIRDADRVIGLLVSAEIPDINLIVNRIRPDMIRQGQMLNLKDISDILCVDIIGAVCDDEQVVISTNNGNPLAGTATVAGQAYARICRRLLGEEIMLPRFEHRHRHQRKQRNGWKKKYITG</sequence>
<evidence type="ECO:0000313" key="12">
    <source>
        <dbReference type="EMBL" id="ERK51175.1"/>
    </source>
</evidence>
<dbReference type="PANTHER" id="PTHR43384:SF6">
    <property type="entry name" value="SEPTUM SITE-DETERMINING PROTEIN MIND HOMOLOG, CHLOROPLASTIC"/>
    <property type="match status" value="1"/>
</dbReference>
<dbReference type="SUPFAM" id="SSF52540">
    <property type="entry name" value="P-loop containing nucleoside triphosphate hydrolases"/>
    <property type="match status" value="1"/>
</dbReference>
<dbReference type="NCBIfam" id="TIGR01968">
    <property type="entry name" value="minD_bact"/>
    <property type="match status" value="1"/>
</dbReference>
<evidence type="ECO:0000259" key="11">
    <source>
        <dbReference type="Pfam" id="PF13614"/>
    </source>
</evidence>
<evidence type="ECO:0000256" key="4">
    <source>
        <dbReference type="ARBA" id="ARBA00022741"/>
    </source>
</evidence>
<evidence type="ECO:0000256" key="3">
    <source>
        <dbReference type="ARBA" id="ARBA00022618"/>
    </source>
</evidence>
<comment type="similarity">
    <text evidence="1">Belongs to the ParA family. MinD subfamily.</text>
</comment>
<dbReference type="InterPro" id="IPR025501">
    <property type="entry name" value="MinD_FleN"/>
</dbReference>
<evidence type="ECO:0000256" key="8">
    <source>
        <dbReference type="ARBA" id="ARBA00025436"/>
    </source>
</evidence>
<dbReference type="PATRIC" id="fig|1256908.3.peg.381"/>
<dbReference type="GO" id="GO:0005829">
    <property type="term" value="C:cytosol"/>
    <property type="evidence" value="ECO:0007669"/>
    <property type="project" value="TreeGrafter"/>
</dbReference>
<keyword evidence="7" id="KW-0131">Cell cycle</keyword>
<dbReference type="InterPro" id="IPR050625">
    <property type="entry name" value="ParA/MinD_ATPase"/>
</dbReference>
<dbReference type="GO" id="GO:0051782">
    <property type="term" value="P:negative regulation of cell division"/>
    <property type="evidence" value="ECO:0007669"/>
    <property type="project" value="TreeGrafter"/>
</dbReference>
<protein>
    <recommendedName>
        <fullName evidence="2">Septum site-determining protein MinD</fullName>
    </recommendedName>
    <alternativeName>
        <fullName evidence="9">Cell division inhibitor MinD</fullName>
    </alternativeName>
</protein>
<reference evidence="12 13" key="1">
    <citation type="submission" date="2013-06" db="EMBL/GenBank/DDBJ databases">
        <authorList>
            <person name="Weinstock G."/>
            <person name="Sodergren E."/>
            <person name="Lobos E.A."/>
            <person name="Fulton L."/>
            <person name="Fulton R."/>
            <person name="Courtney L."/>
            <person name="Fronick C."/>
            <person name="O'Laughlin M."/>
            <person name="Godfrey J."/>
            <person name="Wilson R.M."/>
            <person name="Miner T."/>
            <person name="Farmer C."/>
            <person name="Delehaunty K."/>
            <person name="Cordes M."/>
            <person name="Minx P."/>
            <person name="Tomlinson C."/>
            <person name="Chen J."/>
            <person name="Wollam A."/>
            <person name="Pepin K.H."/>
            <person name="Bhonagiri V."/>
            <person name="Zhang X."/>
            <person name="Warren W."/>
            <person name="Mitreva M."/>
            <person name="Mardis E.R."/>
            <person name="Wilson R.K."/>
        </authorList>
    </citation>
    <scope>NUCLEOTIDE SEQUENCE [LARGE SCALE GENOMIC DNA]</scope>
    <source>
        <strain evidence="12 13">ATCC 29099</strain>
    </source>
</reference>
<dbReference type="GO" id="GO:0016887">
    <property type="term" value="F:ATP hydrolysis activity"/>
    <property type="evidence" value="ECO:0007669"/>
    <property type="project" value="InterPro"/>
</dbReference>
<dbReference type="GO" id="GO:0005524">
    <property type="term" value="F:ATP binding"/>
    <property type="evidence" value="ECO:0007669"/>
    <property type="project" value="UniProtKB-KW"/>
</dbReference>
<dbReference type="Pfam" id="PF13614">
    <property type="entry name" value="AAA_31"/>
    <property type="match status" value="1"/>
</dbReference>
<feature type="domain" description="AAA" evidence="11">
    <location>
        <begin position="10"/>
        <end position="158"/>
    </location>
</feature>
<keyword evidence="3" id="KW-0132">Cell division</keyword>
<comment type="caution">
    <text evidence="12">The sequence shown here is derived from an EMBL/GenBank/DDBJ whole genome shotgun (WGS) entry which is preliminary data.</text>
</comment>
<evidence type="ECO:0000256" key="9">
    <source>
        <dbReference type="ARBA" id="ARBA00032845"/>
    </source>
</evidence>
<keyword evidence="13" id="KW-1185">Reference proteome</keyword>
<evidence type="ECO:0000256" key="10">
    <source>
        <dbReference type="PIRSR" id="PIRSR003092-1"/>
    </source>
</evidence>
<keyword evidence="6" id="KW-0717">Septation</keyword>
<comment type="function">
    <text evidence="8">ATPase required for the correct placement of the division site. Cell division inhibitors MinC and MinD act in concert to form an inhibitor capable of blocking formation of the polar Z ring septums. Rapidly oscillates between the poles of the cell to destabilize FtsZ filaments that have formed before they mature into polar Z rings.</text>
</comment>
<evidence type="ECO:0000256" key="6">
    <source>
        <dbReference type="ARBA" id="ARBA00023210"/>
    </source>
</evidence>
<evidence type="ECO:0000256" key="5">
    <source>
        <dbReference type="ARBA" id="ARBA00022840"/>
    </source>
</evidence>
<dbReference type="InterPro" id="IPR010223">
    <property type="entry name" value="MinD"/>
</dbReference>
<keyword evidence="4 10" id="KW-0547">Nucleotide-binding</keyword>
<dbReference type="CDD" id="cd02036">
    <property type="entry name" value="MinD"/>
    <property type="match status" value="1"/>
</dbReference>
<dbReference type="GO" id="GO:0000917">
    <property type="term" value="P:division septum assembly"/>
    <property type="evidence" value="ECO:0007669"/>
    <property type="project" value="UniProtKB-KW"/>
</dbReference>
<feature type="binding site" evidence="10">
    <location>
        <begin position="18"/>
        <end position="25"/>
    </location>
    <ligand>
        <name>ATP</name>
        <dbReference type="ChEBI" id="CHEBI:30616"/>
    </ligand>
</feature>
<evidence type="ECO:0000256" key="2">
    <source>
        <dbReference type="ARBA" id="ARBA00016887"/>
    </source>
</evidence>
<dbReference type="InterPro" id="IPR025669">
    <property type="entry name" value="AAA_dom"/>
</dbReference>
<dbReference type="FunFam" id="3.40.50.300:FF:000068">
    <property type="entry name" value="Site-determining protein"/>
    <property type="match status" value="1"/>
</dbReference>
<dbReference type="EMBL" id="AWVJ01000032">
    <property type="protein sequence ID" value="ERK51175.1"/>
    <property type="molecule type" value="Genomic_DNA"/>
</dbReference>
<dbReference type="eggNOG" id="COG2894">
    <property type="taxonomic scope" value="Bacteria"/>
</dbReference>
<evidence type="ECO:0000256" key="7">
    <source>
        <dbReference type="ARBA" id="ARBA00023306"/>
    </source>
</evidence>